<sequence>MMKKIKQGKNKYIKRILFFISFCLLLFSTTIHAQVPDTKVMKEKADSLKDEKQYEAAVTLYEALIKKEPTNSYFLEKAGFCYFFLENYPKAREKYTLSALYRDANDATLLASDYANLVAVYARLNMPEKEMEYSLKAYQAHETPFSLWNAVSALNDNNKFEEGLKLLNNANIVKGPEFDGLYGLLYYKMGYYDKSIAMFELFFTNCEYVKSELANISMGDMYEWAWYALTYPLSIQNFEQPLIKADSVKMVRWFQKLIEYDGINSIIDGTIKQITSVNKHTKVYNPIYLQLANSLPQQYCLEKIGILSAINDYDAAALVKCNESDVAEKKKPLFHIYRFRIDYNQFLVDWKAGKATLQDERWHTVTDLFSHTLGNITNIDKAMVEGGNKAIEVPLLAAVYDLFEKGKKQMPTEDNS</sequence>
<dbReference type="InterPro" id="IPR011990">
    <property type="entry name" value="TPR-like_helical_dom_sf"/>
</dbReference>
<evidence type="ECO:0000256" key="1">
    <source>
        <dbReference type="SAM" id="SignalP"/>
    </source>
</evidence>
<gene>
    <name evidence="2" type="ORF">MKP09_05905</name>
</gene>
<proteinExistence type="predicted"/>
<feature type="signal peptide" evidence="1">
    <location>
        <begin position="1"/>
        <end position="33"/>
    </location>
</feature>
<dbReference type="RefSeq" id="WP_240826854.1">
    <property type="nucleotide sequence ID" value="NZ_JAKWBL010000001.1"/>
</dbReference>
<evidence type="ECO:0000313" key="3">
    <source>
        <dbReference type="Proteomes" id="UP001202248"/>
    </source>
</evidence>
<evidence type="ECO:0000313" key="2">
    <source>
        <dbReference type="EMBL" id="MCH5597469.1"/>
    </source>
</evidence>
<name>A0ABS9SH38_9BACT</name>
<feature type="chain" id="PRO_5046662262" evidence="1">
    <location>
        <begin position="34"/>
        <end position="416"/>
    </location>
</feature>
<keyword evidence="1" id="KW-0732">Signal</keyword>
<keyword evidence="3" id="KW-1185">Reference proteome</keyword>
<comment type="caution">
    <text evidence="2">The sequence shown here is derived from an EMBL/GenBank/DDBJ whole genome shotgun (WGS) entry which is preliminary data.</text>
</comment>
<dbReference type="SUPFAM" id="SSF48452">
    <property type="entry name" value="TPR-like"/>
    <property type="match status" value="1"/>
</dbReference>
<reference evidence="2 3" key="1">
    <citation type="submission" date="2022-02" db="EMBL/GenBank/DDBJ databases">
        <authorList>
            <person name="Min J."/>
        </authorList>
    </citation>
    <scope>NUCLEOTIDE SEQUENCE [LARGE SCALE GENOMIC DNA]</scope>
    <source>
        <strain evidence="2 3">GR10-1</strain>
    </source>
</reference>
<dbReference type="Gene3D" id="1.25.40.10">
    <property type="entry name" value="Tetratricopeptide repeat domain"/>
    <property type="match status" value="1"/>
</dbReference>
<dbReference type="Proteomes" id="UP001202248">
    <property type="component" value="Unassembled WGS sequence"/>
</dbReference>
<protein>
    <submittedName>
        <fullName evidence="2">Tetratricopeptide repeat protein</fullName>
    </submittedName>
</protein>
<organism evidence="2 3">
    <name type="scientific">Niabella ginsengisoli</name>
    <dbReference type="NCBI Taxonomy" id="522298"/>
    <lineage>
        <taxon>Bacteria</taxon>
        <taxon>Pseudomonadati</taxon>
        <taxon>Bacteroidota</taxon>
        <taxon>Chitinophagia</taxon>
        <taxon>Chitinophagales</taxon>
        <taxon>Chitinophagaceae</taxon>
        <taxon>Niabella</taxon>
    </lineage>
</organism>
<dbReference type="EMBL" id="JAKWBL010000001">
    <property type="protein sequence ID" value="MCH5597469.1"/>
    <property type="molecule type" value="Genomic_DNA"/>
</dbReference>
<accession>A0ABS9SH38</accession>